<name>A0A410WPT4_9BACL</name>
<dbReference type="AlphaFoldDB" id="A0A410WPT4"/>
<dbReference type="Proteomes" id="UP000288943">
    <property type="component" value="Chromosome"/>
</dbReference>
<reference evidence="2 3" key="1">
    <citation type="submission" date="2018-01" db="EMBL/GenBank/DDBJ databases">
        <title>The whole genome sequencing and assembly of Paenibacillus chitinolyticus KCCM 41400 strain.</title>
        <authorList>
            <person name="Kim J.-Y."/>
            <person name="Park M.-K."/>
            <person name="Lee Y.-J."/>
            <person name="Yi H."/>
            <person name="Bahn Y.-S."/>
            <person name="Kim J.F."/>
            <person name="Lee D.-W."/>
        </authorList>
    </citation>
    <scope>NUCLEOTIDE SEQUENCE [LARGE SCALE GENOMIC DNA]</scope>
    <source>
        <strain evidence="2 3">KCCM 41400</strain>
    </source>
</reference>
<dbReference type="Proteomes" id="UP001527202">
    <property type="component" value="Unassembled WGS sequence"/>
</dbReference>
<accession>A0A410WPT4</accession>
<evidence type="ECO:0000313" key="1">
    <source>
        <dbReference type="EMBL" id="MCY9597181.1"/>
    </source>
</evidence>
<reference evidence="1 4" key="2">
    <citation type="submission" date="2022-05" db="EMBL/GenBank/DDBJ databases">
        <title>Genome Sequencing of Bee-Associated Microbes.</title>
        <authorList>
            <person name="Dunlap C."/>
        </authorList>
    </citation>
    <scope>NUCLEOTIDE SEQUENCE [LARGE SCALE GENOMIC DNA]</scope>
    <source>
        <strain evidence="1 4">NRRL B-23120</strain>
    </source>
</reference>
<dbReference type="PROSITE" id="PS51257">
    <property type="entry name" value="PROKAR_LIPOPROTEIN"/>
    <property type="match status" value="1"/>
</dbReference>
<proteinExistence type="predicted"/>
<protein>
    <submittedName>
        <fullName evidence="2">Uncharacterized protein</fullName>
    </submittedName>
</protein>
<dbReference type="GeneID" id="95373498"/>
<evidence type="ECO:0000313" key="2">
    <source>
        <dbReference type="EMBL" id="QAV16449.1"/>
    </source>
</evidence>
<evidence type="ECO:0000313" key="3">
    <source>
        <dbReference type="Proteomes" id="UP000288943"/>
    </source>
</evidence>
<evidence type="ECO:0000313" key="4">
    <source>
        <dbReference type="Proteomes" id="UP001527202"/>
    </source>
</evidence>
<dbReference type="OrthoDB" id="2678273at2"/>
<keyword evidence="4" id="KW-1185">Reference proteome</keyword>
<dbReference type="KEGG" id="pchi:PC41400_01550"/>
<dbReference type="EMBL" id="JAMDMJ010000018">
    <property type="protein sequence ID" value="MCY9597181.1"/>
    <property type="molecule type" value="Genomic_DNA"/>
</dbReference>
<dbReference type="RefSeq" id="WP_042231723.1">
    <property type="nucleotide sequence ID" value="NZ_CP026520.1"/>
</dbReference>
<gene>
    <name evidence="1" type="ORF">M5X16_15580</name>
    <name evidence="2" type="ORF">PC41400_01550</name>
</gene>
<dbReference type="EMBL" id="CP026520">
    <property type="protein sequence ID" value="QAV16449.1"/>
    <property type="molecule type" value="Genomic_DNA"/>
</dbReference>
<organism evidence="2 3">
    <name type="scientific">Paenibacillus chitinolyticus</name>
    <dbReference type="NCBI Taxonomy" id="79263"/>
    <lineage>
        <taxon>Bacteria</taxon>
        <taxon>Bacillati</taxon>
        <taxon>Bacillota</taxon>
        <taxon>Bacilli</taxon>
        <taxon>Bacillales</taxon>
        <taxon>Paenibacillaceae</taxon>
        <taxon>Paenibacillus</taxon>
    </lineage>
</organism>
<sequence>MRRLKVLLFLFITGVVIVGCNSQSKSGNYETVTFNGLEFSIPKEWTQTPIENSKDQISYKPDFGKDKYGFFYIYSYPYPRNVYKSKFIDWEKNTYKGIFALSDETKLNKNMTVLTYKTNFNAIKNAQLPDQVVQIIVIDDVDRVLEVSMDIPRDYFEQNPSIFKHIQDSLTISK</sequence>